<evidence type="ECO:0000313" key="2">
    <source>
        <dbReference type="Proteomes" id="UP001144978"/>
    </source>
</evidence>
<comment type="caution">
    <text evidence="1">The sequence shown here is derived from an EMBL/GenBank/DDBJ whole genome shotgun (WGS) entry which is preliminary data.</text>
</comment>
<organism evidence="1 2">
    <name type="scientific">Trametes sanguinea</name>
    <dbReference type="NCBI Taxonomy" id="158606"/>
    <lineage>
        <taxon>Eukaryota</taxon>
        <taxon>Fungi</taxon>
        <taxon>Dikarya</taxon>
        <taxon>Basidiomycota</taxon>
        <taxon>Agaricomycotina</taxon>
        <taxon>Agaricomycetes</taxon>
        <taxon>Polyporales</taxon>
        <taxon>Polyporaceae</taxon>
        <taxon>Trametes</taxon>
    </lineage>
</organism>
<dbReference type="Proteomes" id="UP001144978">
    <property type="component" value="Unassembled WGS sequence"/>
</dbReference>
<dbReference type="EMBL" id="JANSHE010003257">
    <property type="protein sequence ID" value="KAJ2986865.1"/>
    <property type="molecule type" value="Genomic_DNA"/>
</dbReference>
<accession>A0ACC1P5U5</accession>
<evidence type="ECO:0000313" key="1">
    <source>
        <dbReference type="EMBL" id="KAJ2986865.1"/>
    </source>
</evidence>
<sequence length="158" mass="16810">MATHDRHQHGPGRLRVGGTKPLHASESDIFNPVLARPSALPSSLSLSRQLERSLHLSLRRAYPSLHDASLTHRSTSTLFLPSFAWAPVLSTSTSTKNTTLTSSVMKFSTFALSAAAIAVSVSSRPLARRDVNPDLVPQFGVQPGVNPDGTGCVSARAS</sequence>
<gene>
    <name evidence="1" type="ORF">NUW54_g9597</name>
</gene>
<name>A0ACC1P5U5_9APHY</name>
<keyword evidence="2" id="KW-1185">Reference proteome</keyword>
<proteinExistence type="predicted"/>
<reference evidence="1" key="1">
    <citation type="submission" date="2022-08" db="EMBL/GenBank/DDBJ databases">
        <title>Genome Sequence of Pycnoporus sanguineus.</title>
        <authorList>
            <person name="Buettner E."/>
        </authorList>
    </citation>
    <scope>NUCLEOTIDE SEQUENCE</scope>
    <source>
        <strain evidence="1">CG-C14</strain>
    </source>
</reference>
<protein>
    <submittedName>
        <fullName evidence="1">Uncharacterized protein</fullName>
    </submittedName>
</protein>